<reference evidence="1" key="2">
    <citation type="submission" date="2020-05" db="UniProtKB">
        <authorList>
            <consortium name="EnsemblMetazoa"/>
        </authorList>
    </citation>
    <scope>IDENTIFICATION</scope>
    <source>
        <strain evidence="1">IAEA</strain>
    </source>
</reference>
<evidence type="ECO:0000313" key="1">
    <source>
        <dbReference type="EnsemblMetazoa" id="GPPI046535-PA"/>
    </source>
</evidence>
<reference evidence="2" key="1">
    <citation type="submission" date="2015-01" db="EMBL/GenBank/DDBJ databases">
        <authorList>
            <person name="Aksoy S."/>
            <person name="Warren W."/>
            <person name="Wilson R.K."/>
        </authorList>
    </citation>
    <scope>NUCLEOTIDE SEQUENCE [LARGE SCALE GENOMIC DNA]</scope>
    <source>
        <strain evidence="2">IAEA</strain>
    </source>
</reference>
<accession>A0A1B0C1E0</accession>
<sequence length="166" mass="18164">MHEHISRTLAVFVAQATIQRRDANPNHEFIFSIQTASTGPSNNNHFWVGSSSAQITRIIQLSTPSNHSPVAKLYSPYNSAKLRAFGFIGCTATAGQPGFLLLFIRMNAPCKHFQVTDFAVLVSPIIMEECLEFLVSYNSITFFTAIGIGCKPLPLNSSSIATLKSL</sequence>
<dbReference type="Proteomes" id="UP000092460">
    <property type="component" value="Unassembled WGS sequence"/>
</dbReference>
<evidence type="ECO:0000313" key="2">
    <source>
        <dbReference type="Proteomes" id="UP000092460"/>
    </source>
</evidence>
<dbReference type="EnsemblMetazoa" id="GPPI046535-RA">
    <property type="protein sequence ID" value="GPPI046535-PA"/>
    <property type="gene ID" value="GPPI046535"/>
</dbReference>
<keyword evidence="2" id="KW-1185">Reference proteome</keyword>
<name>A0A1B0C1E0_9MUSC</name>
<protein>
    <submittedName>
        <fullName evidence="1">Uncharacterized protein</fullName>
    </submittedName>
</protein>
<dbReference type="VEuPathDB" id="VectorBase:GPPI046535"/>
<dbReference type="EMBL" id="JXJN01023990">
    <property type="status" value="NOT_ANNOTATED_CDS"/>
    <property type="molecule type" value="Genomic_DNA"/>
</dbReference>
<dbReference type="AlphaFoldDB" id="A0A1B0C1E0"/>
<organism evidence="1 2">
    <name type="scientific">Glossina palpalis gambiensis</name>
    <dbReference type="NCBI Taxonomy" id="67801"/>
    <lineage>
        <taxon>Eukaryota</taxon>
        <taxon>Metazoa</taxon>
        <taxon>Ecdysozoa</taxon>
        <taxon>Arthropoda</taxon>
        <taxon>Hexapoda</taxon>
        <taxon>Insecta</taxon>
        <taxon>Pterygota</taxon>
        <taxon>Neoptera</taxon>
        <taxon>Endopterygota</taxon>
        <taxon>Diptera</taxon>
        <taxon>Brachycera</taxon>
        <taxon>Muscomorpha</taxon>
        <taxon>Hippoboscoidea</taxon>
        <taxon>Glossinidae</taxon>
        <taxon>Glossina</taxon>
    </lineage>
</organism>
<proteinExistence type="predicted"/>
<dbReference type="EMBL" id="JXJN01023991">
    <property type="status" value="NOT_ANNOTATED_CDS"/>
    <property type="molecule type" value="Genomic_DNA"/>
</dbReference>